<proteinExistence type="predicted"/>
<dbReference type="NCBIfam" id="TIGR04534">
    <property type="entry name" value="ELWxxDGT_rpt"/>
    <property type="match status" value="2"/>
</dbReference>
<dbReference type="RefSeq" id="WP_171434039.1">
    <property type="nucleotide sequence ID" value="NZ_JABFJV010000036.1"/>
</dbReference>
<reference evidence="2 3" key="1">
    <citation type="submission" date="2020-05" db="EMBL/GenBank/DDBJ databases">
        <authorList>
            <person name="Whitworth D."/>
        </authorList>
    </citation>
    <scope>NUCLEOTIDE SEQUENCE [LARGE SCALE GENOMIC DNA]</scope>
    <source>
        <strain evidence="2 3">AB043B</strain>
    </source>
</reference>
<name>A0A7Y4NRZ2_9BACT</name>
<evidence type="ECO:0008006" key="4">
    <source>
        <dbReference type="Google" id="ProtNLM"/>
    </source>
</evidence>
<dbReference type="InterPro" id="IPR030916">
    <property type="entry name" value="ELWxxDGT_rpt"/>
</dbReference>
<dbReference type="Proteomes" id="UP000563426">
    <property type="component" value="Unassembled WGS sequence"/>
</dbReference>
<keyword evidence="3" id="KW-1185">Reference proteome</keyword>
<feature type="region of interest" description="Disordered" evidence="1">
    <location>
        <begin position="49"/>
        <end position="72"/>
    </location>
</feature>
<evidence type="ECO:0000313" key="3">
    <source>
        <dbReference type="Proteomes" id="UP000563426"/>
    </source>
</evidence>
<gene>
    <name evidence="2" type="ORF">HMI49_09255</name>
</gene>
<organism evidence="2 3">
    <name type="scientific">Corallococcus exercitus</name>
    <dbReference type="NCBI Taxonomy" id="2316736"/>
    <lineage>
        <taxon>Bacteria</taxon>
        <taxon>Pseudomonadati</taxon>
        <taxon>Myxococcota</taxon>
        <taxon>Myxococcia</taxon>
        <taxon>Myxococcales</taxon>
        <taxon>Cystobacterineae</taxon>
        <taxon>Myxococcaceae</taxon>
        <taxon>Corallococcus</taxon>
    </lineage>
</organism>
<protein>
    <recommendedName>
        <fullName evidence="4">Hyalin</fullName>
    </recommendedName>
</protein>
<comment type="caution">
    <text evidence="2">The sequence shown here is derived from an EMBL/GenBank/DDBJ whole genome shotgun (WGS) entry which is preliminary data.</text>
</comment>
<dbReference type="EMBL" id="JABFJV010000036">
    <property type="protein sequence ID" value="NOK33382.1"/>
    <property type="molecule type" value="Genomic_DNA"/>
</dbReference>
<dbReference type="InterPro" id="IPR011044">
    <property type="entry name" value="Quino_amine_DH_bsu"/>
</dbReference>
<evidence type="ECO:0000256" key="1">
    <source>
        <dbReference type="SAM" id="MobiDB-lite"/>
    </source>
</evidence>
<sequence>MAAWRGVPVLVLLLSGVIGVGCGAADGEAEVEWGEASAAVDEVVDVAASGAPQPCGPSARPVGDLRPGAEGSAPEALVEVDGRVFYGADDGVTGSELWVTDGSSTDSRRVKDLRPGPYGSTPRFLTRMGGRLFFVADDGVKGPELWRSDGTEAGTVLVADLRPGAQGSAPDGLKVVGARLYFTADDGVHGRELWSTDGTAKGTQLTQEFAPGPASLVLDDLTEWNGRLALVAYGDDSVTLWVHEARTGASRVLFRGPAWTVLFALTPAGSDRLFFLVDPGLGEADLWVTRGPSLTTVPLVHVPGDYPSELTPLGNSVYFMAGAEGFFGEPGDLLHGGELWKSDGTLMGTRLVKDVRKGPLGSRPSGLTVMDGRLYFAADDGVHGREPWSTDGTAQGTVLVQDLEPGPAGSTPMAFAAADGWLFFSATTAGRGREGWYSNGAPGHVDPMRDIAPAGLHANPRGFVRAGGHVFFLATDPVQGEEPWALPFLPATRCGRP</sequence>
<dbReference type="SUPFAM" id="SSF50969">
    <property type="entry name" value="YVTN repeat-like/Quinoprotein amine dehydrogenase"/>
    <property type="match status" value="1"/>
</dbReference>
<dbReference type="PROSITE" id="PS51257">
    <property type="entry name" value="PROKAR_LIPOPROTEIN"/>
    <property type="match status" value="1"/>
</dbReference>
<evidence type="ECO:0000313" key="2">
    <source>
        <dbReference type="EMBL" id="NOK33382.1"/>
    </source>
</evidence>
<accession>A0A7Y4NRZ2</accession>
<dbReference type="AlphaFoldDB" id="A0A7Y4NRZ2"/>